<evidence type="ECO:0000259" key="1">
    <source>
        <dbReference type="Pfam" id="PF00561"/>
    </source>
</evidence>
<sequence>MRRSAKWRTASRWETEWSPITCRQVEGSGGSHEVVRLGRGEPVVLVPGLAGGWKLLMPLARRLARRHEVHLVGLSGDGAILPRCSGVGVADEAKSLLQAIDRLGLERPGLVGVSYGGAVALELAVEAPGRFGSLVLSGAEAQFGRRWAATMARRVLERFPIPDDNPFINQFFNLLHGGKPEPGPLPDFVVRRIWETDQGVIADRLRALESFDASDRLWRVEAPTLVLAGSKDVVVPPDRQEALARSLSHSRFATIEGAGHLGFLSHRAEVSRRIARHVGVVRRAVS</sequence>
<keyword evidence="2" id="KW-0378">Hydrolase</keyword>
<dbReference type="InterPro" id="IPR050471">
    <property type="entry name" value="AB_hydrolase"/>
</dbReference>
<dbReference type="AlphaFoldDB" id="A0A518H0H7"/>
<reference evidence="2 3" key="1">
    <citation type="submission" date="2019-02" db="EMBL/GenBank/DDBJ databases">
        <title>Deep-cultivation of Planctomycetes and their phenomic and genomic characterization uncovers novel biology.</title>
        <authorList>
            <person name="Wiegand S."/>
            <person name="Jogler M."/>
            <person name="Boedeker C."/>
            <person name="Pinto D."/>
            <person name="Vollmers J."/>
            <person name="Rivas-Marin E."/>
            <person name="Kohn T."/>
            <person name="Peeters S.H."/>
            <person name="Heuer A."/>
            <person name="Rast P."/>
            <person name="Oberbeckmann S."/>
            <person name="Bunk B."/>
            <person name="Jeske O."/>
            <person name="Meyerdierks A."/>
            <person name="Storesund J.E."/>
            <person name="Kallscheuer N."/>
            <person name="Luecker S."/>
            <person name="Lage O.M."/>
            <person name="Pohl T."/>
            <person name="Merkel B.J."/>
            <person name="Hornburger P."/>
            <person name="Mueller R.-W."/>
            <person name="Bruemmer F."/>
            <person name="Labrenz M."/>
            <person name="Spormann A.M."/>
            <person name="Op den Camp H."/>
            <person name="Overmann J."/>
            <person name="Amann R."/>
            <person name="Jetten M.S.M."/>
            <person name="Mascher T."/>
            <person name="Medema M.H."/>
            <person name="Devos D.P."/>
            <person name="Kaster A.-K."/>
            <person name="Ovreas L."/>
            <person name="Rohde M."/>
            <person name="Galperin M.Y."/>
            <person name="Jogler C."/>
        </authorList>
    </citation>
    <scope>NUCLEOTIDE SEQUENCE [LARGE SCALE GENOMIC DNA]</scope>
    <source>
        <strain evidence="2 3">ElP</strain>
    </source>
</reference>
<dbReference type="Pfam" id="PF00561">
    <property type="entry name" value="Abhydrolase_1"/>
    <property type="match status" value="1"/>
</dbReference>
<evidence type="ECO:0000313" key="2">
    <source>
        <dbReference type="EMBL" id="QDV34333.1"/>
    </source>
</evidence>
<dbReference type="PANTHER" id="PTHR43433:SF5">
    <property type="entry name" value="AB HYDROLASE-1 DOMAIN-CONTAINING PROTEIN"/>
    <property type="match status" value="1"/>
</dbReference>
<dbReference type="InterPro" id="IPR029058">
    <property type="entry name" value="AB_hydrolase_fold"/>
</dbReference>
<dbReference type="SUPFAM" id="SSF53474">
    <property type="entry name" value="alpha/beta-Hydrolases"/>
    <property type="match status" value="1"/>
</dbReference>
<keyword evidence="3" id="KW-1185">Reference proteome</keyword>
<dbReference type="InterPro" id="IPR000073">
    <property type="entry name" value="AB_hydrolase_1"/>
</dbReference>
<protein>
    <submittedName>
        <fullName evidence="2">Pimeloyl-[acyl-carrier protein] methyl ester esterase</fullName>
        <ecNumber evidence="2">3.1.1.85</ecNumber>
    </submittedName>
</protein>
<evidence type="ECO:0000313" key="3">
    <source>
        <dbReference type="Proteomes" id="UP000317835"/>
    </source>
</evidence>
<name>A0A518H0H7_9BACT</name>
<dbReference type="EMBL" id="CP036426">
    <property type="protein sequence ID" value="QDV34333.1"/>
    <property type="molecule type" value="Genomic_DNA"/>
</dbReference>
<dbReference type="EC" id="3.1.1.85" evidence="2"/>
<dbReference type="Gene3D" id="3.40.50.1820">
    <property type="entry name" value="alpha/beta hydrolase"/>
    <property type="match status" value="1"/>
</dbReference>
<dbReference type="Proteomes" id="UP000317835">
    <property type="component" value="Chromosome"/>
</dbReference>
<dbReference type="KEGG" id="tpla:ElP_22180"/>
<dbReference type="PANTHER" id="PTHR43433">
    <property type="entry name" value="HYDROLASE, ALPHA/BETA FOLD FAMILY PROTEIN"/>
    <property type="match status" value="1"/>
</dbReference>
<organism evidence="2 3">
    <name type="scientific">Tautonia plasticadhaerens</name>
    <dbReference type="NCBI Taxonomy" id="2527974"/>
    <lineage>
        <taxon>Bacteria</taxon>
        <taxon>Pseudomonadati</taxon>
        <taxon>Planctomycetota</taxon>
        <taxon>Planctomycetia</taxon>
        <taxon>Isosphaerales</taxon>
        <taxon>Isosphaeraceae</taxon>
        <taxon>Tautonia</taxon>
    </lineage>
</organism>
<dbReference type="GO" id="GO:0090499">
    <property type="term" value="F:pimelyl-[acyl-carrier protein] methyl ester esterase activity"/>
    <property type="evidence" value="ECO:0007669"/>
    <property type="project" value="UniProtKB-EC"/>
</dbReference>
<gene>
    <name evidence="2" type="primary">bioH</name>
    <name evidence="2" type="ORF">ElP_22180</name>
</gene>
<dbReference type="RefSeq" id="WP_145269151.1">
    <property type="nucleotide sequence ID" value="NZ_CP036426.1"/>
</dbReference>
<accession>A0A518H0H7</accession>
<dbReference type="PRINTS" id="PR00111">
    <property type="entry name" value="ABHYDROLASE"/>
</dbReference>
<feature type="domain" description="AB hydrolase-1" evidence="1">
    <location>
        <begin position="42"/>
        <end position="266"/>
    </location>
</feature>
<proteinExistence type="predicted"/>
<dbReference type="OrthoDB" id="9775557at2"/>